<evidence type="ECO:0000313" key="4">
    <source>
        <dbReference type="Proteomes" id="UP000486351"/>
    </source>
</evidence>
<name>A0A6G0S6U4_9STRA</name>
<evidence type="ECO:0000256" key="1">
    <source>
        <dbReference type="SAM" id="MobiDB-lite"/>
    </source>
</evidence>
<dbReference type="Proteomes" id="UP000486351">
    <property type="component" value="Unassembled WGS sequence"/>
</dbReference>
<organism evidence="3 4">
    <name type="scientific">Phytophthora fragariae</name>
    <dbReference type="NCBI Taxonomy" id="53985"/>
    <lineage>
        <taxon>Eukaryota</taxon>
        <taxon>Sar</taxon>
        <taxon>Stramenopiles</taxon>
        <taxon>Oomycota</taxon>
        <taxon>Peronosporomycetes</taxon>
        <taxon>Peronosporales</taxon>
        <taxon>Peronosporaceae</taxon>
        <taxon>Phytophthora</taxon>
    </lineage>
</organism>
<reference evidence="3 4" key="1">
    <citation type="submission" date="2018-09" db="EMBL/GenBank/DDBJ databases">
        <title>Genomic investigation of the strawberry pathogen Phytophthora fragariae indicates pathogenicity is determined by transcriptional variation in three key races.</title>
        <authorList>
            <person name="Adams T.M."/>
            <person name="Armitage A.D."/>
            <person name="Sobczyk M.K."/>
            <person name="Bates H.J."/>
            <person name="Dunwell J.M."/>
            <person name="Nellist C.F."/>
            <person name="Harrison R.J."/>
        </authorList>
    </citation>
    <scope>NUCLEOTIDE SEQUENCE [LARGE SCALE GENOMIC DNA]</scope>
    <source>
        <strain evidence="3 4">NOV-77</strain>
    </source>
</reference>
<keyword evidence="2" id="KW-0732">Signal</keyword>
<proteinExistence type="predicted"/>
<gene>
    <name evidence="3" type="ORF">PF008_g6516</name>
</gene>
<evidence type="ECO:0000256" key="2">
    <source>
        <dbReference type="SAM" id="SignalP"/>
    </source>
</evidence>
<feature type="region of interest" description="Disordered" evidence="1">
    <location>
        <begin position="31"/>
        <end position="51"/>
    </location>
</feature>
<dbReference type="AlphaFoldDB" id="A0A6G0S6U4"/>
<accession>A0A6G0S6U4</accession>
<protein>
    <submittedName>
        <fullName evidence="3">Uncharacterized protein</fullName>
    </submittedName>
</protein>
<feature type="chain" id="PRO_5026186961" evidence="2">
    <location>
        <begin position="27"/>
        <end position="51"/>
    </location>
</feature>
<dbReference type="EMBL" id="QXFY01000258">
    <property type="protein sequence ID" value="KAE9350290.1"/>
    <property type="molecule type" value="Genomic_DNA"/>
</dbReference>
<comment type="caution">
    <text evidence="3">The sequence shown here is derived from an EMBL/GenBank/DDBJ whole genome shotgun (WGS) entry which is preliminary data.</text>
</comment>
<feature type="signal peptide" evidence="2">
    <location>
        <begin position="1"/>
        <end position="26"/>
    </location>
</feature>
<evidence type="ECO:0000313" key="3">
    <source>
        <dbReference type="EMBL" id="KAE9350290.1"/>
    </source>
</evidence>
<sequence length="51" mass="5531">MSSPHALGRRLNICINLLLQVLPVQNSFCGGKSSPPANPTQRYEVLAGMHN</sequence>